<reference evidence="3 4" key="1">
    <citation type="submission" date="2021-06" db="EMBL/GenBank/DDBJ databases">
        <authorList>
            <person name="Palmer J.M."/>
        </authorList>
    </citation>
    <scope>NUCLEOTIDE SEQUENCE [LARGE SCALE GENOMIC DNA]</scope>
    <source>
        <strain evidence="3 4">XC_2019</strain>
        <tissue evidence="3">Muscle</tissue>
    </source>
</reference>
<dbReference type="PANTHER" id="PTHR45916">
    <property type="entry name" value="STRUCTURAL MAINTENANCE OF CHROMOSOMES PROTEIN 5"/>
    <property type="match status" value="1"/>
</dbReference>
<accession>A0ABV0SEE1</accession>
<evidence type="ECO:0000313" key="3">
    <source>
        <dbReference type="EMBL" id="MEQ2218929.1"/>
    </source>
</evidence>
<proteinExistence type="predicted"/>
<protein>
    <recommendedName>
        <fullName evidence="5">Periplakin</fullName>
    </recommendedName>
</protein>
<evidence type="ECO:0000256" key="1">
    <source>
        <dbReference type="ARBA" id="ARBA00023054"/>
    </source>
</evidence>
<dbReference type="EMBL" id="JAHRIN010077853">
    <property type="protein sequence ID" value="MEQ2218929.1"/>
    <property type="molecule type" value="Genomic_DNA"/>
</dbReference>
<organism evidence="3 4">
    <name type="scientific">Xenoophorus captivus</name>
    <dbReference type="NCBI Taxonomy" id="1517983"/>
    <lineage>
        <taxon>Eukaryota</taxon>
        <taxon>Metazoa</taxon>
        <taxon>Chordata</taxon>
        <taxon>Craniata</taxon>
        <taxon>Vertebrata</taxon>
        <taxon>Euteleostomi</taxon>
        <taxon>Actinopterygii</taxon>
        <taxon>Neopterygii</taxon>
        <taxon>Teleostei</taxon>
        <taxon>Neoteleostei</taxon>
        <taxon>Acanthomorphata</taxon>
        <taxon>Ovalentaria</taxon>
        <taxon>Atherinomorphae</taxon>
        <taxon>Cyprinodontiformes</taxon>
        <taxon>Goodeidae</taxon>
        <taxon>Xenoophorus</taxon>
    </lineage>
</organism>
<sequence>MSKIELLEATEKSVGPPEMYEYHCELKNFRNKERELEIDDIKQNLRLKQTEEEDHQKRISNTRRTIEDLKSELAKISDQPDVTPQINAVNVELRRIQVERAKIEEEKADLRRESDNITAESKSQISITDPYFTLYNQKINYRNISKCRTINNPYIEYYVFIFAYF</sequence>
<dbReference type="Proteomes" id="UP001434883">
    <property type="component" value="Unassembled WGS sequence"/>
</dbReference>
<name>A0ABV0SEE1_9TELE</name>
<comment type="caution">
    <text evidence="3">The sequence shown here is derived from an EMBL/GenBank/DDBJ whole genome shotgun (WGS) entry which is preliminary data.</text>
</comment>
<keyword evidence="1 2" id="KW-0175">Coiled coil</keyword>
<evidence type="ECO:0000256" key="2">
    <source>
        <dbReference type="SAM" id="Coils"/>
    </source>
</evidence>
<feature type="coiled-coil region" evidence="2">
    <location>
        <begin position="31"/>
        <end position="120"/>
    </location>
</feature>
<gene>
    <name evidence="3" type="ORF">XENOCAPTIV_010115</name>
</gene>
<keyword evidence="4" id="KW-1185">Reference proteome</keyword>
<dbReference type="PANTHER" id="PTHR45916:SF1">
    <property type="entry name" value="STRUCTURAL MAINTENANCE OF CHROMOSOMES PROTEIN 5"/>
    <property type="match status" value="1"/>
</dbReference>
<evidence type="ECO:0008006" key="5">
    <source>
        <dbReference type="Google" id="ProtNLM"/>
    </source>
</evidence>
<evidence type="ECO:0000313" key="4">
    <source>
        <dbReference type="Proteomes" id="UP001434883"/>
    </source>
</evidence>